<feature type="compositionally biased region" description="Basic and acidic residues" evidence="2">
    <location>
        <begin position="848"/>
        <end position="861"/>
    </location>
</feature>
<sequence>MPDTTHENPCASGEWKRAIQSHLSRLDAQQRAGFEASVSAKDFADTFIAPSFGPKSHKATRVLTGLVQPLNRFGGVIDVLTQTNSGIGSPVWAPLKMACLICKERRDLIDKVHEFVERILSSADRIKSYEVVFEKEELVQNAIGMLYSDYVDFFTRVIVFAKRSLVRQLVVTFDHEFRQVTDALLAHEAAVDFAANAVNIAEAKTARASQIAFQQETDMQRRDLMRWISGPTAFDEDLRKLRSSRMDSGCFWFLQSKNRYIGDWLREPASSVPIPRDMIWVKGAPGTGKSVLASAVVDYLLQRHQGSAVPVLYFFCKDDHVEKRSSLPILRSLVSQLIAQQPQLSSRFEELYRQSGQAQVESFYALIPTFLNALADCPFSYIIIDAVDEGDRDSQNHFLEACSIWKSGSPFAKLRILITSRPAFTIGSETAMAPINSALMVNIDHCELRPSIELYVKETLEKSKLGQSLKSKAPGELDLVQSICACAQGNWLVATLALNSILKARSIAAVRRKLEALRCGEGPVELTHLYRNILLQLESNFEGDDDLDVAQTIWVWVIFSRLSRPLSVRELAVALTLRATIREEERSSLKWQKFVSVEENLFDPRSEILRLCSPLLEIDEHDFVHVVHYSVKEYFVGASTSAASTAISNQPSAPKPAVLIPEWQRITRLAFSSLRYMETGEVQDCFSSGQAAQIKSVEEFDISLPFFHQSLLPIWDFLGDYNYRLCRLLSSENIDDGKTPWLTSNLSKFHEFIYSNAFIPWIIGSTLLLGIHDVSVLVTRVGLMAALAEEELCRRRASGDIWELVLPHAKIRSWVEEFYVFARKQQWDFKFYETVALGRLWTDGEGLVEERQASEEERSPEARGVQPDVPVSGSQSGYLVLRTPRTALTTQADLSTLFHELEAQATRYPFVNHPLGYYQTNCLSAYSAYDPAALILPPANPAGANECDISATEIAAVASEYIKAFARRAPPVPSEWPQFNVKERTIGSSGKIEPKHRPLRDGVYCFDEQEPDRLLPNGTRLFEDPCLTREYERAKELFYAGTWDIVWSNIKTGEIYRTRKARGAARCEIVGQRREHLL</sequence>
<dbReference type="InterPro" id="IPR056125">
    <property type="entry name" value="DUF7708"/>
</dbReference>
<comment type="caution">
    <text evidence="4">The sequence shown here is derived from an EMBL/GenBank/DDBJ whole genome shotgun (WGS) entry which is preliminary data.</text>
</comment>
<reference evidence="4" key="1">
    <citation type="submission" date="2021-03" db="EMBL/GenBank/DDBJ databases">
        <title>Comparative genomics and phylogenomic investigation of the class Geoglossomycetes provide insights into ecological specialization and systematics.</title>
        <authorList>
            <person name="Melie T."/>
            <person name="Pirro S."/>
            <person name="Miller A.N."/>
            <person name="Quandt A."/>
        </authorList>
    </citation>
    <scope>NUCLEOTIDE SEQUENCE</scope>
    <source>
        <strain evidence="4">CAQ_001_2017</strain>
    </source>
</reference>
<dbReference type="InterPro" id="IPR007111">
    <property type="entry name" value="NACHT_NTPase"/>
</dbReference>
<dbReference type="InterPro" id="IPR056884">
    <property type="entry name" value="NPHP3-like_N"/>
</dbReference>
<evidence type="ECO:0000313" key="5">
    <source>
        <dbReference type="Proteomes" id="UP000750711"/>
    </source>
</evidence>
<dbReference type="PANTHER" id="PTHR10039">
    <property type="entry name" value="AMELOGENIN"/>
    <property type="match status" value="1"/>
</dbReference>
<keyword evidence="1" id="KW-0677">Repeat</keyword>
<dbReference type="Pfam" id="PF22939">
    <property type="entry name" value="WHD_GPIID"/>
    <property type="match status" value="1"/>
</dbReference>
<feature type="region of interest" description="Disordered" evidence="2">
    <location>
        <begin position="848"/>
        <end position="871"/>
    </location>
</feature>
<dbReference type="InterPro" id="IPR054471">
    <property type="entry name" value="GPIID_WHD"/>
</dbReference>
<name>A0A9P8LAD1_9PEZI</name>
<evidence type="ECO:0000256" key="1">
    <source>
        <dbReference type="ARBA" id="ARBA00022737"/>
    </source>
</evidence>
<dbReference type="SUPFAM" id="SSF52540">
    <property type="entry name" value="P-loop containing nucleoside triphosphate hydrolases"/>
    <property type="match status" value="1"/>
</dbReference>
<protein>
    <recommendedName>
        <fullName evidence="3">NACHT domain-containing protein</fullName>
    </recommendedName>
</protein>
<dbReference type="Pfam" id="PF24809">
    <property type="entry name" value="DUF7708"/>
    <property type="match status" value="1"/>
</dbReference>
<dbReference type="EMBL" id="JAGHQM010000852">
    <property type="protein sequence ID" value="KAH0558415.1"/>
    <property type="molecule type" value="Genomic_DNA"/>
</dbReference>
<evidence type="ECO:0000256" key="2">
    <source>
        <dbReference type="SAM" id="MobiDB-lite"/>
    </source>
</evidence>
<feature type="domain" description="NACHT" evidence="3">
    <location>
        <begin position="277"/>
        <end position="422"/>
    </location>
</feature>
<dbReference type="InterPro" id="IPR027417">
    <property type="entry name" value="P-loop_NTPase"/>
</dbReference>
<gene>
    <name evidence="4" type="ORF">GP486_004928</name>
</gene>
<evidence type="ECO:0000313" key="4">
    <source>
        <dbReference type="EMBL" id="KAH0558415.1"/>
    </source>
</evidence>
<dbReference type="Pfam" id="PF24883">
    <property type="entry name" value="NPHP3_N"/>
    <property type="match status" value="1"/>
</dbReference>
<dbReference type="AlphaFoldDB" id="A0A9P8LAD1"/>
<keyword evidence="5" id="KW-1185">Reference proteome</keyword>
<organism evidence="4 5">
    <name type="scientific">Trichoglossum hirsutum</name>
    <dbReference type="NCBI Taxonomy" id="265104"/>
    <lineage>
        <taxon>Eukaryota</taxon>
        <taxon>Fungi</taxon>
        <taxon>Dikarya</taxon>
        <taxon>Ascomycota</taxon>
        <taxon>Pezizomycotina</taxon>
        <taxon>Geoglossomycetes</taxon>
        <taxon>Geoglossales</taxon>
        <taxon>Geoglossaceae</taxon>
        <taxon>Trichoglossum</taxon>
    </lineage>
</organism>
<dbReference type="PROSITE" id="PS50837">
    <property type="entry name" value="NACHT"/>
    <property type="match status" value="1"/>
</dbReference>
<dbReference type="Proteomes" id="UP000750711">
    <property type="component" value="Unassembled WGS sequence"/>
</dbReference>
<evidence type="ECO:0000259" key="3">
    <source>
        <dbReference type="PROSITE" id="PS50837"/>
    </source>
</evidence>
<dbReference type="PANTHER" id="PTHR10039:SF14">
    <property type="entry name" value="NACHT DOMAIN-CONTAINING PROTEIN"/>
    <property type="match status" value="1"/>
</dbReference>
<dbReference type="Gene3D" id="3.40.50.300">
    <property type="entry name" value="P-loop containing nucleotide triphosphate hydrolases"/>
    <property type="match status" value="1"/>
</dbReference>
<accession>A0A9P8LAD1</accession>
<proteinExistence type="predicted"/>